<protein>
    <submittedName>
        <fullName evidence="2">Uncharacterized protein</fullName>
    </submittedName>
</protein>
<dbReference type="EMBL" id="CP049865">
    <property type="protein sequence ID" value="QIK72069.1"/>
    <property type="molecule type" value="Genomic_DNA"/>
</dbReference>
<gene>
    <name evidence="2" type="ORF">G7070_07055</name>
</gene>
<feature type="transmembrane region" description="Helical" evidence="1">
    <location>
        <begin position="23"/>
        <end position="44"/>
    </location>
</feature>
<accession>A0A6G7Y5S8</accession>
<keyword evidence="1" id="KW-0812">Transmembrane</keyword>
<keyword evidence="1" id="KW-0472">Membrane</keyword>
<evidence type="ECO:0000313" key="3">
    <source>
        <dbReference type="Proteomes" id="UP000501058"/>
    </source>
</evidence>
<keyword evidence="3" id="KW-1185">Reference proteome</keyword>
<reference evidence="2 3" key="1">
    <citation type="submission" date="2020-03" db="EMBL/GenBank/DDBJ databases">
        <title>Propioniciclava sp. nov., isolated from Hydrophilus acuminatus.</title>
        <authorList>
            <person name="Hyun D.-W."/>
            <person name="Bae J.-W."/>
        </authorList>
    </citation>
    <scope>NUCLEOTIDE SEQUENCE [LARGE SCALE GENOMIC DNA]</scope>
    <source>
        <strain evidence="2 3">HDW11</strain>
    </source>
</reference>
<dbReference type="KEGG" id="prv:G7070_07055"/>
<dbReference type="Proteomes" id="UP000501058">
    <property type="component" value="Chromosome"/>
</dbReference>
<keyword evidence="1" id="KW-1133">Transmembrane helix</keyword>
<organism evidence="2 3">
    <name type="scientific">Propioniciclava coleopterorum</name>
    <dbReference type="NCBI Taxonomy" id="2714937"/>
    <lineage>
        <taxon>Bacteria</taxon>
        <taxon>Bacillati</taxon>
        <taxon>Actinomycetota</taxon>
        <taxon>Actinomycetes</taxon>
        <taxon>Propionibacteriales</taxon>
        <taxon>Propionibacteriaceae</taxon>
        <taxon>Propioniciclava</taxon>
    </lineage>
</organism>
<evidence type="ECO:0000256" key="1">
    <source>
        <dbReference type="SAM" id="Phobius"/>
    </source>
</evidence>
<evidence type="ECO:0000313" key="2">
    <source>
        <dbReference type="EMBL" id="QIK72069.1"/>
    </source>
</evidence>
<sequence length="93" mass="10639">MCWWALQAFEGKEGDLPSQLAQLGWYLLALILTLPRFAICSWYVSSKRARTYLTEDAVLVVAATARDWQIGEHVARKRERGRERPCAAWSSDP</sequence>
<dbReference type="AlphaFoldDB" id="A0A6G7Y5S8"/>
<dbReference type="RefSeq" id="WP_166233072.1">
    <property type="nucleotide sequence ID" value="NZ_CP049865.1"/>
</dbReference>
<proteinExistence type="predicted"/>
<name>A0A6G7Y5S8_9ACTN</name>